<keyword evidence="8 10" id="KW-0472">Membrane</keyword>
<feature type="transmembrane region" description="Helical" evidence="10">
    <location>
        <begin position="12"/>
        <end position="32"/>
    </location>
</feature>
<dbReference type="GO" id="GO:0015297">
    <property type="term" value="F:antiporter activity"/>
    <property type="evidence" value="ECO:0007669"/>
    <property type="project" value="UniProtKB-KW"/>
</dbReference>
<evidence type="ECO:0000313" key="12">
    <source>
        <dbReference type="Proteomes" id="UP000255328"/>
    </source>
</evidence>
<feature type="transmembrane region" description="Helical" evidence="10">
    <location>
        <begin position="58"/>
        <end position="81"/>
    </location>
</feature>
<protein>
    <recommendedName>
        <fullName evidence="9">Multidrug-efflux transporter</fullName>
    </recommendedName>
</protein>
<evidence type="ECO:0000256" key="4">
    <source>
        <dbReference type="ARBA" id="ARBA00022475"/>
    </source>
</evidence>
<keyword evidence="5 10" id="KW-0812">Transmembrane</keyword>
<evidence type="ECO:0000256" key="10">
    <source>
        <dbReference type="SAM" id="Phobius"/>
    </source>
</evidence>
<evidence type="ECO:0000256" key="1">
    <source>
        <dbReference type="ARBA" id="ARBA00004651"/>
    </source>
</evidence>
<name>A0A377H046_9FUSO</name>
<evidence type="ECO:0000256" key="7">
    <source>
        <dbReference type="ARBA" id="ARBA00023065"/>
    </source>
</evidence>
<feature type="transmembrane region" description="Helical" evidence="10">
    <location>
        <begin position="135"/>
        <end position="159"/>
    </location>
</feature>
<dbReference type="PIRSF" id="PIRSF006603">
    <property type="entry name" value="DinF"/>
    <property type="match status" value="1"/>
</dbReference>
<dbReference type="RefSeq" id="WP_115271147.1">
    <property type="nucleotide sequence ID" value="NZ_UGGU01000003.1"/>
</dbReference>
<evidence type="ECO:0000256" key="9">
    <source>
        <dbReference type="ARBA" id="ARBA00031636"/>
    </source>
</evidence>
<dbReference type="InterPro" id="IPR002528">
    <property type="entry name" value="MATE_fam"/>
</dbReference>
<evidence type="ECO:0000256" key="3">
    <source>
        <dbReference type="ARBA" id="ARBA00022449"/>
    </source>
</evidence>
<dbReference type="InterPro" id="IPR050222">
    <property type="entry name" value="MATE_MdtK"/>
</dbReference>
<dbReference type="Pfam" id="PF01554">
    <property type="entry name" value="MatE"/>
    <property type="match status" value="2"/>
</dbReference>
<dbReference type="PANTHER" id="PTHR43298:SF2">
    <property type="entry name" value="FMN_FAD EXPORTER YEEO-RELATED"/>
    <property type="match status" value="1"/>
</dbReference>
<feature type="transmembrane region" description="Helical" evidence="10">
    <location>
        <begin position="166"/>
        <end position="187"/>
    </location>
</feature>
<evidence type="ECO:0000256" key="6">
    <source>
        <dbReference type="ARBA" id="ARBA00022989"/>
    </source>
</evidence>
<feature type="transmembrane region" description="Helical" evidence="10">
    <location>
        <begin position="281"/>
        <end position="301"/>
    </location>
</feature>
<evidence type="ECO:0000256" key="2">
    <source>
        <dbReference type="ARBA" id="ARBA00022448"/>
    </source>
</evidence>
<dbReference type="AlphaFoldDB" id="A0A377H046"/>
<feature type="transmembrane region" description="Helical" evidence="10">
    <location>
        <begin position="93"/>
        <end position="115"/>
    </location>
</feature>
<evidence type="ECO:0000313" key="11">
    <source>
        <dbReference type="EMBL" id="STO32194.1"/>
    </source>
</evidence>
<keyword evidence="2" id="KW-0813">Transport</keyword>
<dbReference type="Proteomes" id="UP000255328">
    <property type="component" value="Unassembled WGS sequence"/>
</dbReference>
<reference evidence="11 12" key="1">
    <citation type="submission" date="2018-06" db="EMBL/GenBank/DDBJ databases">
        <authorList>
            <consortium name="Pathogen Informatics"/>
            <person name="Doyle S."/>
        </authorList>
    </citation>
    <scope>NUCLEOTIDE SEQUENCE [LARGE SCALE GENOMIC DNA]</scope>
    <source>
        <strain evidence="11 12">NCTC10723</strain>
    </source>
</reference>
<dbReference type="NCBIfam" id="TIGR00797">
    <property type="entry name" value="matE"/>
    <property type="match status" value="1"/>
</dbReference>
<dbReference type="EMBL" id="UGGU01000003">
    <property type="protein sequence ID" value="STO32194.1"/>
    <property type="molecule type" value="Genomic_DNA"/>
</dbReference>
<gene>
    <name evidence="11" type="primary">mepA_9</name>
    <name evidence="11" type="ORF">NCTC10723_01683</name>
</gene>
<feature type="transmembrane region" description="Helical" evidence="10">
    <location>
        <begin position="237"/>
        <end position="261"/>
    </location>
</feature>
<accession>A0A377H046</accession>
<dbReference type="OrthoDB" id="9776324at2"/>
<dbReference type="GO" id="GO:0005886">
    <property type="term" value="C:plasma membrane"/>
    <property type="evidence" value="ECO:0007669"/>
    <property type="project" value="UniProtKB-SubCell"/>
</dbReference>
<feature type="transmembrane region" description="Helical" evidence="10">
    <location>
        <begin position="384"/>
        <end position="404"/>
    </location>
</feature>
<evidence type="ECO:0000256" key="8">
    <source>
        <dbReference type="ARBA" id="ARBA00023136"/>
    </source>
</evidence>
<feature type="transmembrane region" description="Helical" evidence="10">
    <location>
        <begin position="416"/>
        <end position="438"/>
    </location>
</feature>
<dbReference type="GO" id="GO:0042910">
    <property type="term" value="F:xenobiotic transmembrane transporter activity"/>
    <property type="evidence" value="ECO:0007669"/>
    <property type="project" value="InterPro"/>
</dbReference>
<keyword evidence="7" id="KW-0406">Ion transport</keyword>
<comment type="subcellular location">
    <subcellularLocation>
        <location evidence="1">Cell membrane</location>
        <topology evidence="1">Multi-pass membrane protein</topology>
    </subcellularLocation>
</comment>
<feature type="transmembrane region" description="Helical" evidence="10">
    <location>
        <begin position="356"/>
        <end position="377"/>
    </location>
</feature>
<keyword evidence="6 10" id="KW-1133">Transmembrane helix</keyword>
<evidence type="ECO:0000256" key="5">
    <source>
        <dbReference type="ARBA" id="ARBA00022692"/>
    </source>
</evidence>
<sequence length="442" mass="47787">MKESTLLKGNILKSLISFAFPVLLALFLQAMYGAADLIIVGKFAGTFEQSGVATGSQFFNMVAMVITGLSMGITVLVAQAIGSNKKEEASQGIGVGIAIFAILAIFITISVTIFSDILTQFMHSPPEAFKQTSSYIFICGIGTTFIVAYNVIGAVFRGIGDSKTPLITVAIACFINIVGDLILVVIFKMGTTGAAIATVTAQGISVIISLIFISKKELPFSFSKKYISFNKKLSKKILVVGIPIALQELLVQFSFLFIQIIVNSIGVIESAAVGVAEKVCIFLMLVASAYMQSISAFVAQNNGARYFDRSKKALFYGIKTAFIAGIIMGSLSFFWGNHLSAFFSNEANVILSSHNYLKAYAIDCLLTAVLFCFIGYFNGCSHTVFVMLQGIIGAFFIRIPAVYFMKNIKDANLFHIGLGTPISTVVQILLCLIAYRIYTKKN</sequence>
<feature type="transmembrane region" description="Helical" evidence="10">
    <location>
        <begin position="193"/>
        <end position="213"/>
    </location>
</feature>
<dbReference type="CDD" id="cd13138">
    <property type="entry name" value="MATE_yoeA_like"/>
    <property type="match status" value="1"/>
</dbReference>
<dbReference type="InterPro" id="IPR048279">
    <property type="entry name" value="MdtK-like"/>
</dbReference>
<keyword evidence="3" id="KW-0050">Antiport</keyword>
<feature type="transmembrane region" description="Helical" evidence="10">
    <location>
        <begin position="313"/>
        <end position="336"/>
    </location>
</feature>
<keyword evidence="4" id="KW-1003">Cell membrane</keyword>
<organism evidence="11 12">
    <name type="scientific">Fusobacterium necrogenes</name>
    <dbReference type="NCBI Taxonomy" id="858"/>
    <lineage>
        <taxon>Bacteria</taxon>
        <taxon>Fusobacteriati</taxon>
        <taxon>Fusobacteriota</taxon>
        <taxon>Fusobacteriia</taxon>
        <taxon>Fusobacteriales</taxon>
        <taxon>Fusobacteriaceae</taxon>
        <taxon>Fusobacterium</taxon>
    </lineage>
</organism>
<keyword evidence="12" id="KW-1185">Reference proteome</keyword>
<proteinExistence type="predicted"/>
<dbReference type="GO" id="GO:0006811">
    <property type="term" value="P:monoatomic ion transport"/>
    <property type="evidence" value="ECO:0007669"/>
    <property type="project" value="UniProtKB-KW"/>
</dbReference>
<dbReference type="PANTHER" id="PTHR43298">
    <property type="entry name" value="MULTIDRUG RESISTANCE PROTEIN NORM-RELATED"/>
    <property type="match status" value="1"/>
</dbReference>